<dbReference type="Proteomes" id="UP000299211">
    <property type="component" value="Unassembled WGS sequence"/>
</dbReference>
<proteinExistence type="predicted"/>
<protein>
    <submittedName>
        <fullName evidence="1">Uncharacterized protein</fullName>
    </submittedName>
</protein>
<accession>A0A4D4MXB9</accession>
<name>A0A4D4MXB9_STRAX</name>
<sequence length="74" mass="7684">MLFPSGGKIPDRYGEGTSVHDKISIRSLRALVCGVAAGVLTVTVLGSCHITDGAHSQTNVQADLAWGVVARHAN</sequence>
<evidence type="ECO:0000313" key="1">
    <source>
        <dbReference type="EMBL" id="GDY76821.1"/>
    </source>
</evidence>
<reference evidence="1 2" key="1">
    <citation type="submission" date="2019-04" db="EMBL/GenBank/DDBJ databases">
        <title>Draft genome sequences of Streptomyces avermitilis ATCC 31267.</title>
        <authorList>
            <person name="Komaki H."/>
            <person name="Tamura T."/>
            <person name="Hosoyama A."/>
        </authorList>
    </citation>
    <scope>NUCLEOTIDE SEQUENCE [LARGE SCALE GENOMIC DNA]</scope>
    <source>
        <strain evidence="1 2">ATCC 31267</strain>
    </source>
</reference>
<organism evidence="1 2">
    <name type="scientific">Streptomyces avermitilis</name>
    <dbReference type="NCBI Taxonomy" id="33903"/>
    <lineage>
        <taxon>Bacteria</taxon>
        <taxon>Bacillati</taxon>
        <taxon>Actinomycetota</taxon>
        <taxon>Actinomycetes</taxon>
        <taxon>Kitasatosporales</taxon>
        <taxon>Streptomycetaceae</taxon>
        <taxon>Streptomyces</taxon>
    </lineage>
</organism>
<gene>
    <name evidence="1" type="ORF">SAV31267_063060</name>
</gene>
<evidence type="ECO:0000313" key="2">
    <source>
        <dbReference type="Proteomes" id="UP000299211"/>
    </source>
</evidence>
<comment type="caution">
    <text evidence="1">The sequence shown here is derived from an EMBL/GenBank/DDBJ whole genome shotgun (WGS) entry which is preliminary data.</text>
</comment>
<dbReference type="AlphaFoldDB" id="A0A4D4MXB9"/>
<dbReference type="EMBL" id="BJHY01000001">
    <property type="protein sequence ID" value="GDY76821.1"/>
    <property type="molecule type" value="Genomic_DNA"/>
</dbReference>